<feature type="domain" description="Helicase/UvrB N-terminal" evidence="1">
    <location>
        <begin position="118"/>
        <end position="316"/>
    </location>
</feature>
<dbReference type="Gene3D" id="3.40.50.300">
    <property type="entry name" value="P-loop containing nucleotide triphosphate hydrolases"/>
    <property type="match status" value="2"/>
</dbReference>
<organism evidence="3 4">
    <name type="scientific">Halanaerobium saccharolyticum</name>
    <dbReference type="NCBI Taxonomy" id="43595"/>
    <lineage>
        <taxon>Bacteria</taxon>
        <taxon>Bacillati</taxon>
        <taxon>Bacillota</taxon>
        <taxon>Clostridia</taxon>
        <taxon>Halanaerobiales</taxon>
        <taxon>Halanaerobiaceae</taxon>
        <taxon>Halanaerobium</taxon>
    </lineage>
</organism>
<dbReference type="OrthoDB" id="9804145at2"/>
<dbReference type="GO" id="GO:0016787">
    <property type="term" value="F:hydrolase activity"/>
    <property type="evidence" value="ECO:0007669"/>
    <property type="project" value="InterPro"/>
</dbReference>
<dbReference type="SUPFAM" id="SSF52540">
    <property type="entry name" value="P-loop containing nucleoside triphosphate hydrolases"/>
    <property type="match status" value="1"/>
</dbReference>
<dbReference type="InterPro" id="IPR014833">
    <property type="entry name" value="TnsA_N"/>
</dbReference>
<dbReference type="AlphaFoldDB" id="A0A2T5RFP8"/>
<dbReference type="Pfam" id="PF04851">
    <property type="entry name" value="ResIII"/>
    <property type="match status" value="1"/>
</dbReference>
<comment type="caution">
    <text evidence="3">The sequence shown here is derived from an EMBL/GenBank/DDBJ whole genome shotgun (WGS) entry which is preliminary data.</text>
</comment>
<dbReference type="Proteomes" id="UP000244089">
    <property type="component" value="Unassembled WGS sequence"/>
</dbReference>
<protein>
    <submittedName>
        <fullName evidence="3">Type III restriction/modification enzyme restriction subunit</fullName>
    </submittedName>
</protein>
<reference evidence="3 4" key="1">
    <citation type="submission" date="2018-04" db="EMBL/GenBank/DDBJ databases">
        <title>Subsurface microbial communities from deep shales in Ohio and West Virginia, USA.</title>
        <authorList>
            <person name="Wrighton K."/>
        </authorList>
    </citation>
    <scope>NUCLEOTIDE SEQUENCE [LARGE SCALE GENOMIC DNA]</scope>
    <source>
        <strain evidence="3 4">WC1</strain>
    </source>
</reference>
<dbReference type="RefSeq" id="WP_108142611.1">
    <property type="nucleotide sequence ID" value="NZ_QAXS01000049.1"/>
</dbReference>
<dbReference type="InterPro" id="IPR027417">
    <property type="entry name" value="P-loop_NTPase"/>
</dbReference>
<dbReference type="GO" id="GO:0005524">
    <property type="term" value="F:ATP binding"/>
    <property type="evidence" value="ECO:0007669"/>
    <property type="project" value="InterPro"/>
</dbReference>
<evidence type="ECO:0000313" key="3">
    <source>
        <dbReference type="EMBL" id="PTV93159.1"/>
    </source>
</evidence>
<dbReference type="GO" id="GO:0003677">
    <property type="term" value="F:DNA binding"/>
    <property type="evidence" value="ECO:0007669"/>
    <property type="project" value="InterPro"/>
</dbReference>
<accession>A0A2T5RFP8</accession>
<name>A0A2T5RFP8_9FIRM</name>
<evidence type="ECO:0000313" key="4">
    <source>
        <dbReference type="Proteomes" id="UP000244089"/>
    </source>
</evidence>
<sequence>MSKKKTELSFTFFKYLRQFYIDNKGSIKTYYRGISKKFLDYNNPENVNSFLWDPQFEALEMYIFLKEFLNNEPLHKVFDDWYNERGKFEGRMTKALTGEQLQFNYDGKVGSLDKEEYKEIFNEMKNYYQELYPNYIFALTMGTGKTILMATCIFYEFILANKFPKDEKYLHNALVFAPDKTVLESLREIKTFEKDKVVPSEYINWLDSNIKFHFLDDTDISLNILDNSKYNIIISNTQKIILKRRHKKKTPTETLFDKTNPIYDEGSVYDKNKDLYNFDSNLSERKFNINQRFMKIMRLKQLGIYVDEAHHLFGKNLTRDLGYRKKDLKTSLRITINKLAENLDEVDSNLVGCYNFTGTPYINNKILPDVVYAYGLKEAIDSGYLKEVTINGYSNTRNSEFLKIAINDFWEKYGKSGSRHEGMLPKMAIFGSTIKEVRNEILPEVEKILGELNISQDKILVNVGDTDLTTNDDIREFNNLDTPKSNKQFVILINKGREGWDCRSLFSVALYREPDSKVFVLQSTMRALRKIGDVQKTANIYLSQKNYEILENELKKNFRLGIGDLQKKSDKKTYKVFVERPNEKIKIMRQKRLYKLKEKDEAEVISFNFNNIDLEKYKLIHTKQDGLEFDDRTKVSKEINGFKEKREYSKFTLVAEIATYLNYSCIKIEEILNKSEESWNEILEFVNQYNEIIYDHIVPILVDNLYEIESYEHEEKEEIKLIKDPEEGYYEVKALPDYVIDKDDDIARNHKSKSFHLNPYCFDSKSEKQLFWSVLGQGKIKKIFFTGMLTHHQSDFYIQYIDPESNALRSYYPDFLVETEDGTQIIVEVKADYMVEDPVVEAKSEYAKQLASASSMRYEIVKSSKADKGFIDFISD</sequence>
<dbReference type="Pfam" id="PF08722">
    <property type="entry name" value="Tn7_TnsA-like_N"/>
    <property type="match status" value="1"/>
</dbReference>
<dbReference type="CDD" id="cd18785">
    <property type="entry name" value="SF2_C"/>
    <property type="match status" value="1"/>
</dbReference>
<dbReference type="EMBL" id="QAXS01000049">
    <property type="protein sequence ID" value="PTV93159.1"/>
    <property type="molecule type" value="Genomic_DNA"/>
</dbReference>
<evidence type="ECO:0000259" key="2">
    <source>
        <dbReference type="Pfam" id="PF08722"/>
    </source>
</evidence>
<dbReference type="InterPro" id="IPR006935">
    <property type="entry name" value="Helicase/UvrB_N"/>
</dbReference>
<proteinExistence type="predicted"/>
<feature type="domain" description="TnsA endonuclease N-terminal" evidence="2">
    <location>
        <begin position="796"/>
        <end position="861"/>
    </location>
</feature>
<gene>
    <name evidence="3" type="ORF">C8C76_1497</name>
</gene>
<evidence type="ECO:0000259" key="1">
    <source>
        <dbReference type="Pfam" id="PF04851"/>
    </source>
</evidence>